<protein>
    <submittedName>
        <fullName evidence="1">Uncharacterized protein</fullName>
    </submittedName>
</protein>
<keyword evidence="2" id="KW-1185">Reference proteome</keyword>
<sequence length="88" mass="10083">MGPPEQLSSVSMQNPFTWLRSPQFSGKVLCAFERSPLPEHSGKRFVVMRVHKLLQSPRPMFSNMRNRVSVFIVPWKDAGLKLRREGAS</sequence>
<accession>A0ACB8RJB8</accession>
<evidence type="ECO:0000313" key="1">
    <source>
        <dbReference type="EMBL" id="KAI0043982.1"/>
    </source>
</evidence>
<comment type="caution">
    <text evidence="1">The sequence shown here is derived from an EMBL/GenBank/DDBJ whole genome shotgun (WGS) entry which is preliminary data.</text>
</comment>
<gene>
    <name evidence="1" type="ORF">FA95DRAFT_1608937</name>
</gene>
<reference evidence="1" key="2">
    <citation type="journal article" date="2022" name="New Phytol.">
        <title>Evolutionary transition to the ectomycorrhizal habit in the genomes of a hyperdiverse lineage of mushroom-forming fungi.</title>
        <authorList>
            <person name="Looney B."/>
            <person name="Miyauchi S."/>
            <person name="Morin E."/>
            <person name="Drula E."/>
            <person name="Courty P.E."/>
            <person name="Kohler A."/>
            <person name="Kuo A."/>
            <person name="LaButti K."/>
            <person name="Pangilinan J."/>
            <person name="Lipzen A."/>
            <person name="Riley R."/>
            <person name="Andreopoulos W."/>
            <person name="He G."/>
            <person name="Johnson J."/>
            <person name="Nolan M."/>
            <person name="Tritt A."/>
            <person name="Barry K.W."/>
            <person name="Grigoriev I.V."/>
            <person name="Nagy L.G."/>
            <person name="Hibbett D."/>
            <person name="Henrissat B."/>
            <person name="Matheny P.B."/>
            <person name="Labbe J."/>
            <person name="Martin F.M."/>
        </authorList>
    </citation>
    <scope>NUCLEOTIDE SEQUENCE</scope>
    <source>
        <strain evidence="1">FP105234-sp</strain>
    </source>
</reference>
<evidence type="ECO:0000313" key="2">
    <source>
        <dbReference type="Proteomes" id="UP000814033"/>
    </source>
</evidence>
<name>A0ACB8RJB8_9AGAM</name>
<reference evidence="1" key="1">
    <citation type="submission" date="2021-02" db="EMBL/GenBank/DDBJ databases">
        <authorList>
            <consortium name="DOE Joint Genome Institute"/>
            <person name="Ahrendt S."/>
            <person name="Looney B.P."/>
            <person name="Miyauchi S."/>
            <person name="Morin E."/>
            <person name="Drula E."/>
            <person name="Courty P.E."/>
            <person name="Chicoki N."/>
            <person name="Fauchery L."/>
            <person name="Kohler A."/>
            <person name="Kuo A."/>
            <person name="Labutti K."/>
            <person name="Pangilinan J."/>
            <person name="Lipzen A."/>
            <person name="Riley R."/>
            <person name="Andreopoulos W."/>
            <person name="He G."/>
            <person name="Johnson J."/>
            <person name="Barry K.W."/>
            <person name="Grigoriev I.V."/>
            <person name="Nagy L."/>
            <person name="Hibbett D."/>
            <person name="Henrissat B."/>
            <person name="Matheny P.B."/>
            <person name="Labbe J."/>
            <person name="Martin F."/>
        </authorList>
    </citation>
    <scope>NUCLEOTIDE SEQUENCE</scope>
    <source>
        <strain evidence="1">FP105234-sp</strain>
    </source>
</reference>
<proteinExistence type="predicted"/>
<dbReference type="EMBL" id="MU275998">
    <property type="protein sequence ID" value="KAI0043982.1"/>
    <property type="molecule type" value="Genomic_DNA"/>
</dbReference>
<organism evidence="1 2">
    <name type="scientific">Auriscalpium vulgare</name>
    <dbReference type="NCBI Taxonomy" id="40419"/>
    <lineage>
        <taxon>Eukaryota</taxon>
        <taxon>Fungi</taxon>
        <taxon>Dikarya</taxon>
        <taxon>Basidiomycota</taxon>
        <taxon>Agaricomycotina</taxon>
        <taxon>Agaricomycetes</taxon>
        <taxon>Russulales</taxon>
        <taxon>Auriscalpiaceae</taxon>
        <taxon>Auriscalpium</taxon>
    </lineage>
</organism>
<dbReference type="Proteomes" id="UP000814033">
    <property type="component" value="Unassembled WGS sequence"/>
</dbReference>